<gene>
    <name evidence="1" type="ORF">Ga0074812_13935</name>
</gene>
<dbReference type="AlphaFoldDB" id="A0A0S4QXQ5"/>
<sequence length="62" mass="6703">MTDHTGAHRTQSAQARLPEVEIRLLPPGKADVAAPTIALPARDLPARTLSGRLLPARRQADR</sequence>
<organism evidence="1 2">
    <name type="scientific">Parafrankia irregularis</name>
    <dbReference type="NCBI Taxonomy" id="795642"/>
    <lineage>
        <taxon>Bacteria</taxon>
        <taxon>Bacillati</taxon>
        <taxon>Actinomycetota</taxon>
        <taxon>Actinomycetes</taxon>
        <taxon>Frankiales</taxon>
        <taxon>Frankiaceae</taxon>
        <taxon>Parafrankia</taxon>
    </lineage>
</organism>
<evidence type="ECO:0000313" key="2">
    <source>
        <dbReference type="Proteomes" id="UP000198802"/>
    </source>
</evidence>
<dbReference type="Proteomes" id="UP000198802">
    <property type="component" value="Unassembled WGS sequence"/>
</dbReference>
<proteinExistence type="predicted"/>
<dbReference type="EMBL" id="FAOZ01000039">
    <property type="protein sequence ID" value="CUU60401.1"/>
    <property type="molecule type" value="Genomic_DNA"/>
</dbReference>
<reference evidence="2" key="1">
    <citation type="submission" date="2015-11" db="EMBL/GenBank/DDBJ databases">
        <authorList>
            <person name="Varghese N."/>
        </authorList>
    </citation>
    <scope>NUCLEOTIDE SEQUENCE [LARGE SCALE GENOMIC DNA]</scope>
    <source>
        <strain evidence="2">DSM 45899</strain>
    </source>
</reference>
<accession>A0A0S4QXQ5</accession>
<protein>
    <submittedName>
        <fullName evidence="1">Uncharacterized protein</fullName>
    </submittedName>
</protein>
<name>A0A0S4QXQ5_9ACTN</name>
<keyword evidence="2" id="KW-1185">Reference proteome</keyword>
<evidence type="ECO:0000313" key="1">
    <source>
        <dbReference type="EMBL" id="CUU60401.1"/>
    </source>
</evidence>